<sequence>MSTHPIEGEMHTPAAQLTSVSIILYRWTGSGCEIFVRSRTGEDNPTYSVPFRVVNPGESALQCAQRIGTESLSINLLEEDLDYEQSAVISNLGEEVATRAFMIQVTRRSQTVSSGAWRGWQYQFLPLSSIDVLYLHPSIKATGAALRTLVGPSPRMSWIARQVYGAS</sequence>
<reference evidence="1" key="1">
    <citation type="submission" date="2022-07" db="EMBL/GenBank/DDBJ databases">
        <title>Genome Sequence of Xylaria arbuscula.</title>
        <authorList>
            <person name="Buettner E."/>
        </authorList>
    </citation>
    <scope>NUCLEOTIDE SEQUENCE</scope>
    <source>
        <strain evidence="1">VT107</strain>
    </source>
</reference>
<evidence type="ECO:0000313" key="1">
    <source>
        <dbReference type="EMBL" id="KAJ3578755.1"/>
    </source>
</evidence>
<dbReference type="Proteomes" id="UP001148614">
    <property type="component" value="Unassembled WGS sequence"/>
</dbReference>
<dbReference type="AlphaFoldDB" id="A0A9W8TQZ2"/>
<keyword evidence="2" id="KW-1185">Reference proteome</keyword>
<dbReference type="EMBL" id="JANPWZ010000173">
    <property type="protein sequence ID" value="KAJ3578755.1"/>
    <property type="molecule type" value="Genomic_DNA"/>
</dbReference>
<comment type="caution">
    <text evidence="1">The sequence shown here is derived from an EMBL/GenBank/DDBJ whole genome shotgun (WGS) entry which is preliminary data.</text>
</comment>
<gene>
    <name evidence="1" type="ORF">NPX13_g1801</name>
</gene>
<name>A0A9W8TQZ2_9PEZI</name>
<dbReference type="VEuPathDB" id="FungiDB:F4678DRAFT_463785"/>
<proteinExistence type="predicted"/>
<accession>A0A9W8TQZ2</accession>
<evidence type="ECO:0000313" key="2">
    <source>
        <dbReference type="Proteomes" id="UP001148614"/>
    </source>
</evidence>
<protein>
    <submittedName>
        <fullName evidence="1">Uncharacterized protein</fullName>
    </submittedName>
</protein>
<organism evidence="1 2">
    <name type="scientific">Xylaria arbuscula</name>
    <dbReference type="NCBI Taxonomy" id="114810"/>
    <lineage>
        <taxon>Eukaryota</taxon>
        <taxon>Fungi</taxon>
        <taxon>Dikarya</taxon>
        <taxon>Ascomycota</taxon>
        <taxon>Pezizomycotina</taxon>
        <taxon>Sordariomycetes</taxon>
        <taxon>Xylariomycetidae</taxon>
        <taxon>Xylariales</taxon>
        <taxon>Xylariaceae</taxon>
        <taxon>Xylaria</taxon>
    </lineage>
</organism>